<protein>
    <recommendedName>
        <fullName evidence="4">Acyltransferase 3 domain-containing protein</fullName>
    </recommendedName>
</protein>
<name>A0A0H4VXM3_9SPHN</name>
<keyword evidence="1" id="KW-0472">Membrane</keyword>
<dbReference type="AlphaFoldDB" id="A0A0H4VXM3"/>
<gene>
    <name evidence="2" type="ORF">CP97_07225</name>
</gene>
<evidence type="ECO:0000313" key="2">
    <source>
        <dbReference type="EMBL" id="AKQ41863.1"/>
    </source>
</evidence>
<proteinExistence type="predicted"/>
<evidence type="ECO:0008006" key="4">
    <source>
        <dbReference type="Google" id="ProtNLM"/>
    </source>
</evidence>
<reference evidence="2 3" key="1">
    <citation type="journal article" date="2015" name="Int. J. Syst. Evol. Microbiol.">
        <title>Erythrobacter atlanticus sp. nov., a bacterium from ocean sediment able to degrade polycyclic aromatic hydrocarbons.</title>
        <authorList>
            <person name="Zhuang L."/>
            <person name="Liu Y."/>
            <person name="Wang L."/>
            <person name="Wang W."/>
            <person name="Shao Z."/>
        </authorList>
    </citation>
    <scope>NUCLEOTIDE SEQUENCE [LARGE SCALE GENOMIC DNA]</scope>
    <source>
        <strain evidence="3">s21-N3</strain>
    </source>
</reference>
<sequence>MRLFSLRLEGKFKQADRVLGDFSYPVYLLHWQAGLLASLAVFGETAQGANVRGLTVFVAALPILFLLCSVYVFLIDPVVQSMRAKVRRRAMSGGETRATLAADPP</sequence>
<keyword evidence="3" id="KW-1185">Reference proteome</keyword>
<keyword evidence="1" id="KW-0812">Transmembrane</keyword>
<dbReference type="EMBL" id="CP011310">
    <property type="protein sequence ID" value="AKQ41863.1"/>
    <property type="molecule type" value="Genomic_DNA"/>
</dbReference>
<accession>A0A0H4VXM3</accession>
<evidence type="ECO:0000256" key="1">
    <source>
        <dbReference type="SAM" id="Phobius"/>
    </source>
</evidence>
<feature type="transmembrane region" description="Helical" evidence="1">
    <location>
        <begin position="21"/>
        <end position="42"/>
    </location>
</feature>
<evidence type="ECO:0000313" key="3">
    <source>
        <dbReference type="Proteomes" id="UP000059113"/>
    </source>
</evidence>
<reference evidence="3" key="2">
    <citation type="submission" date="2015-04" db="EMBL/GenBank/DDBJ databases">
        <title>The complete genome sequence of Erythrobacter sp. s21-N3.</title>
        <authorList>
            <person name="Zhuang L."/>
            <person name="Liu Y."/>
            <person name="Shao Z."/>
        </authorList>
    </citation>
    <scope>NUCLEOTIDE SEQUENCE [LARGE SCALE GENOMIC DNA]</scope>
    <source>
        <strain evidence="3">s21-N3</strain>
    </source>
</reference>
<organism evidence="2 3">
    <name type="scientific">Aurantiacibacter atlanticus</name>
    <dbReference type="NCBI Taxonomy" id="1648404"/>
    <lineage>
        <taxon>Bacteria</taxon>
        <taxon>Pseudomonadati</taxon>
        <taxon>Pseudomonadota</taxon>
        <taxon>Alphaproteobacteria</taxon>
        <taxon>Sphingomonadales</taxon>
        <taxon>Erythrobacteraceae</taxon>
        <taxon>Aurantiacibacter</taxon>
    </lineage>
</organism>
<keyword evidence="1" id="KW-1133">Transmembrane helix</keyword>
<feature type="transmembrane region" description="Helical" evidence="1">
    <location>
        <begin position="54"/>
        <end position="79"/>
    </location>
</feature>
<dbReference type="STRING" id="1648404.CP97_07225"/>
<dbReference type="Proteomes" id="UP000059113">
    <property type="component" value="Chromosome"/>
</dbReference>
<dbReference type="PATRIC" id="fig|1648404.4.peg.1503"/>
<dbReference type="KEGG" id="ery:CP97_07225"/>